<sequence>MPAPEDLNSSDQEEYFCTEKDAAADGCHLLHAPGTVDGATASTSAPGLGGNHMTSSWWW</sequence>
<name>B4HQK6_DROSE</name>
<organism evidence="3">
    <name type="scientific">Drosophila sechellia</name>
    <name type="common">Fruit fly</name>
    <dbReference type="NCBI Taxonomy" id="7238"/>
    <lineage>
        <taxon>Eukaryota</taxon>
        <taxon>Metazoa</taxon>
        <taxon>Ecdysozoa</taxon>
        <taxon>Arthropoda</taxon>
        <taxon>Hexapoda</taxon>
        <taxon>Insecta</taxon>
        <taxon>Pterygota</taxon>
        <taxon>Neoptera</taxon>
        <taxon>Endopterygota</taxon>
        <taxon>Diptera</taxon>
        <taxon>Brachycera</taxon>
        <taxon>Muscomorpha</taxon>
        <taxon>Ephydroidea</taxon>
        <taxon>Drosophilidae</taxon>
        <taxon>Drosophila</taxon>
        <taxon>Sophophora</taxon>
    </lineage>
</organism>
<dbReference type="HOGENOM" id="CLU_2963239_0_0_1"/>
<proteinExistence type="predicted"/>
<gene>
    <name evidence="2" type="primary">Dsec\GM20267</name>
    <name evidence="2" type="ORF">Dsec_GM20267</name>
</gene>
<dbReference type="OMA" id="DGCHLLH"/>
<evidence type="ECO:0000256" key="1">
    <source>
        <dbReference type="SAM" id="MobiDB-lite"/>
    </source>
</evidence>
<accession>B4HQK6</accession>
<evidence type="ECO:0000313" key="3">
    <source>
        <dbReference type="Proteomes" id="UP000001292"/>
    </source>
</evidence>
<reference evidence="2 3" key="1">
    <citation type="journal article" date="2007" name="Nature">
        <title>Evolution of genes and genomes on the Drosophila phylogeny.</title>
        <authorList>
            <consortium name="Drosophila 12 Genomes Consortium"/>
            <person name="Clark A.G."/>
            <person name="Eisen M.B."/>
            <person name="Smith D.R."/>
            <person name="Bergman C.M."/>
            <person name="Oliver B."/>
            <person name="Markow T.A."/>
            <person name="Kaufman T.C."/>
            <person name="Kellis M."/>
            <person name="Gelbart W."/>
            <person name="Iyer V.N."/>
            <person name="Pollard D.A."/>
            <person name="Sackton T.B."/>
            <person name="Larracuente A.M."/>
            <person name="Singh N.D."/>
            <person name="Abad J.P."/>
            <person name="Abt D.N."/>
            <person name="Adryan B."/>
            <person name="Aguade M."/>
            <person name="Akashi H."/>
            <person name="Anderson W.W."/>
            <person name="Aquadro C.F."/>
            <person name="Ardell D.H."/>
            <person name="Arguello R."/>
            <person name="Artieri C.G."/>
            <person name="Barbash D.A."/>
            <person name="Barker D."/>
            <person name="Barsanti P."/>
            <person name="Batterham P."/>
            <person name="Batzoglou S."/>
            <person name="Begun D."/>
            <person name="Bhutkar A."/>
            <person name="Blanco E."/>
            <person name="Bosak S.A."/>
            <person name="Bradley R.K."/>
            <person name="Brand A.D."/>
            <person name="Brent M.R."/>
            <person name="Brooks A.N."/>
            <person name="Brown R.H."/>
            <person name="Butlin R.K."/>
            <person name="Caggese C."/>
            <person name="Calvi B.R."/>
            <person name="Bernardo de Carvalho A."/>
            <person name="Caspi A."/>
            <person name="Castrezana S."/>
            <person name="Celniker S.E."/>
            <person name="Chang J.L."/>
            <person name="Chapple C."/>
            <person name="Chatterji S."/>
            <person name="Chinwalla A."/>
            <person name="Civetta A."/>
            <person name="Clifton S.W."/>
            <person name="Comeron J.M."/>
            <person name="Costello J.C."/>
            <person name="Coyne J.A."/>
            <person name="Daub J."/>
            <person name="David R.G."/>
            <person name="Delcher A.L."/>
            <person name="Delehaunty K."/>
            <person name="Do C.B."/>
            <person name="Ebling H."/>
            <person name="Edwards K."/>
            <person name="Eickbush T."/>
            <person name="Evans J.D."/>
            <person name="Filipski A."/>
            <person name="Findeiss S."/>
            <person name="Freyhult E."/>
            <person name="Fulton L."/>
            <person name="Fulton R."/>
            <person name="Garcia A.C."/>
            <person name="Gardiner A."/>
            <person name="Garfield D.A."/>
            <person name="Garvin B.E."/>
            <person name="Gibson G."/>
            <person name="Gilbert D."/>
            <person name="Gnerre S."/>
            <person name="Godfrey J."/>
            <person name="Good R."/>
            <person name="Gotea V."/>
            <person name="Gravely B."/>
            <person name="Greenberg A.J."/>
            <person name="Griffiths-Jones S."/>
            <person name="Gross S."/>
            <person name="Guigo R."/>
            <person name="Gustafson E.A."/>
            <person name="Haerty W."/>
            <person name="Hahn M.W."/>
            <person name="Halligan D.L."/>
            <person name="Halpern A.L."/>
            <person name="Halter G.M."/>
            <person name="Han M.V."/>
            <person name="Heger A."/>
            <person name="Hillier L."/>
            <person name="Hinrichs A.S."/>
            <person name="Holmes I."/>
            <person name="Hoskins R.A."/>
            <person name="Hubisz M.J."/>
            <person name="Hultmark D."/>
            <person name="Huntley M.A."/>
            <person name="Jaffe D.B."/>
            <person name="Jagadeeshan S."/>
            <person name="Jeck W.R."/>
            <person name="Johnson J."/>
            <person name="Jones C.D."/>
            <person name="Jordan W.C."/>
            <person name="Karpen G.H."/>
            <person name="Kataoka E."/>
            <person name="Keightley P.D."/>
            <person name="Kheradpour P."/>
            <person name="Kirkness E.F."/>
            <person name="Koerich L.B."/>
            <person name="Kristiansen K."/>
            <person name="Kudrna D."/>
            <person name="Kulathinal R.J."/>
            <person name="Kumar S."/>
            <person name="Kwok R."/>
            <person name="Lander E."/>
            <person name="Langley C.H."/>
            <person name="Lapoint R."/>
            <person name="Lazzaro B.P."/>
            <person name="Lee S.J."/>
            <person name="Levesque L."/>
            <person name="Li R."/>
            <person name="Lin C.F."/>
            <person name="Lin M.F."/>
            <person name="Lindblad-Toh K."/>
            <person name="Llopart A."/>
            <person name="Long M."/>
            <person name="Low L."/>
            <person name="Lozovsky E."/>
            <person name="Lu J."/>
            <person name="Luo M."/>
            <person name="Machado C.A."/>
            <person name="Makalowski W."/>
            <person name="Marzo M."/>
            <person name="Matsuda M."/>
            <person name="Matzkin L."/>
            <person name="McAllister B."/>
            <person name="McBride C.S."/>
            <person name="McKernan B."/>
            <person name="McKernan K."/>
            <person name="Mendez-Lago M."/>
            <person name="Minx P."/>
            <person name="Mollenhauer M.U."/>
            <person name="Montooth K."/>
            <person name="Mount S.M."/>
            <person name="Mu X."/>
            <person name="Myers E."/>
            <person name="Negre B."/>
            <person name="Newfeld S."/>
            <person name="Nielsen R."/>
            <person name="Noor M.A."/>
            <person name="O'Grady P."/>
            <person name="Pachter L."/>
            <person name="Papaceit M."/>
            <person name="Parisi M.J."/>
            <person name="Parisi M."/>
            <person name="Parts L."/>
            <person name="Pedersen J.S."/>
            <person name="Pesole G."/>
            <person name="Phillippy A.M."/>
            <person name="Ponting C.P."/>
            <person name="Pop M."/>
            <person name="Porcelli D."/>
            <person name="Powell J.R."/>
            <person name="Prohaska S."/>
            <person name="Pruitt K."/>
            <person name="Puig M."/>
            <person name="Quesneville H."/>
            <person name="Ram K.R."/>
            <person name="Rand D."/>
            <person name="Rasmussen M.D."/>
            <person name="Reed L.K."/>
            <person name="Reenan R."/>
            <person name="Reily A."/>
            <person name="Remington K.A."/>
            <person name="Rieger T.T."/>
            <person name="Ritchie M.G."/>
            <person name="Robin C."/>
            <person name="Rogers Y.H."/>
            <person name="Rohde C."/>
            <person name="Rozas J."/>
            <person name="Rubenfield M.J."/>
            <person name="Ruiz A."/>
            <person name="Russo S."/>
            <person name="Salzberg S.L."/>
            <person name="Sanchez-Gracia A."/>
            <person name="Saranga D.J."/>
            <person name="Sato H."/>
            <person name="Schaeffer S.W."/>
            <person name="Schatz M.C."/>
            <person name="Schlenke T."/>
            <person name="Schwartz R."/>
            <person name="Segarra C."/>
            <person name="Singh R.S."/>
            <person name="Sirot L."/>
            <person name="Sirota M."/>
            <person name="Sisneros N.B."/>
            <person name="Smith C.D."/>
            <person name="Smith T.F."/>
            <person name="Spieth J."/>
            <person name="Stage D.E."/>
            <person name="Stark A."/>
            <person name="Stephan W."/>
            <person name="Strausberg R.L."/>
            <person name="Strempel S."/>
            <person name="Sturgill D."/>
            <person name="Sutton G."/>
            <person name="Sutton G.G."/>
            <person name="Tao W."/>
            <person name="Teichmann S."/>
            <person name="Tobari Y.N."/>
            <person name="Tomimura Y."/>
            <person name="Tsolas J.M."/>
            <person name="Valente V.L."/>
            <person name="Venter E."/>
            <person name="Venter J.C."/>
            <person name="Vicario S."/>
            <person name="Vieira F.G."/>
            <person name="Vilella A.J."/>
            <person name="Villasante A."/>
            <person name="Walenz B."/>
            <person name="Wang J."/>
            <person name="Wasserman M."/>
            <person name="Watts T."/>
            <person name="Wilson D."/>
            <person name="Wilson R.K."/>
            <person name="Wing R.A."/>
            <person name="Wolfner M.F."/>
            <person name="Wong A."/>
            <person name="Wong G.K."/>
            <person name="Wu C.I."/>
            <person name="Wu G."/>
            <person name="Yamamoto D."/>
            <person name="Yang H.P."/>
            <person name="Yang S.P."/>
            <person name="Yorke J.A."/>
            <person name="Yoshida K."/>
            <person name="Zdobnov E."/>
            <person name="Zhang P."/>
            <person name="Zhang Y."/>
            <person name="Zimin A.V."/>
            <person name="Baldwin J."/>
            <person name="Abdouelleil A."/>
            <person name="Abdulkadir J."/>
            <person name="Abebe A."/>
            <person name="Abera B."/>
            <person name="Abreu J."/>
            <person name="Acer S.C."/>
            <person name="Aftuck L."/>
            <person name="Alexander A."/>
            <person name="An P."/>
            <person name="Anderson E."/>
            <person name="Anderson S."/>
            <person name="Arachi H."/>
            <person name="Azer M."/>
            <person name="Bachantsang P."/>
            <person name="Barry A."/>
            <person name="Bayul T."/>
            <person name="Berlin A."/>
            <person name="Bessette D."/>
            <person name="Bloom T."/>
            <person name="Blye J."/>
            <person name="Boguslavskiy L."/>
            <person name="Bonnet C."/>
            <person name="Boukhgalter B."/>
            <person name="Bourzgui I."/>
            <person name="Brown A."/>
            <person name="Cahill P."/>
            <person name="Channer S."/>
            <person name="Cheshatsang Y."/>
            <person name="Chuda L."/>
            <person name="Citroen M."/>
            <person name="Collymore A."/>
            <person name="Cooke P."/>
            <person name="Costello M."/>
            <person name="D'Aco K."/>
            <person name="Daza R."/>
            <person name="De Haan G."/>
            <person name="DeGray S."/>
            <person name="DeMaso C."/>
            <person name="Dhargay N."/>
            <person name="Dooley K."/>
            <person name="Dooley E."/>
            <person name="Doricent M."/>
            <person name="Dorje P."/>
            <person name="Dorjee K."/>
            <person name="Dupes A."/>
            <person name="Elong R."/>
            <person name="Falk J."/>
            <person name="Farina A."/>
            <person name="Faro S."/>
            <person name="Ferguson D."/>
            <person name="Fisher S."/>
            <person name="Foley C.D."/>
            <person name="Franke A."/>
            <person name="Friedrich D."/>
            <person name="Gadbois L."/>
            <person name="Gearin G."/>
            <person name="Gearin C.R."/>
            <person name="Giannoukos G."/>
            <person name="Goode T."/>
            <person name="Graham J."/>
            <person name="Grandbois E."/>
            <person name="Grewal S."/>
            <person name="Gyaltsen K."/>
            <person name="Hafez N."/>
            <person name="Hagos B."/>
            <person name="Hall J."/>
            <person name="Henson C."/>
            <person name="Hollinger A."/>
            <person name="Honan T."/>
            <person name="Huard M.D."/>
            <person name="Hughes L."/>
            <person name="Hurhula B."/>
            <person name="Husby M.E."/>
            <person name="Kamat A."/>
            <person name="Kanga B."/>
            <person name="Kashin S."/>
            <person name="Khazanovich D."/>
            <person name="Kisner P."/>
            <person name="Lance K."/>
            <person name="Lara M."/>
            <person name="Lee W."/>
            <person name="Lennon N."/>
            <person name="Letendre F."/>
            <person name="LeVine R."/>
            <person name="Lipovsky A."/>
            <person name="Liu X."/>
            <person name="Liu J."/>
            <person name="Liu S."/>
            <person name="Lokyitsang T."/>
            <person name="Lokyitsang Y."/>
            <person name="Lubonja R."/>
            <person name="Lui A."/>
            <person name="MacDonald P."/>
            <person name="Magnisalis V."/>
            <person name="Maru K."/>
            <person name="Matthews C."/>
            <person name="McCusker W."/>
            <person name="McDonough S."/>
            <person name="Mehta T."/>
            <person name="Meldrim J."/>
            <person name="Meneus L."/>
            <person name="Mihai O."/>
            <person name="Mihalev A."/>
            <person name="Mihova T."/>
            <person name="Mittelman R."/>
            <person name="Mlenga V."/>
            <person name="Montmayeur A."/>
            <person name="Mulrain L."/>
            <person name="Navidi A."/>
            <person name="Naylor J."/>
            <person name="Negash T."/>
            <person name="Nguyen T."/>
            <person name="Nguyen N."/>
            <person name="Nicol R."/>
            <person name="Norbu C."/>
            <person name="Norbu N."/>
            <person name="Novod N."/>
            <person name="O'Neill B."/>
            <person name="Osman S."/>
            <person name="Markiewicz E."/>
            <person name="Oyono O.L."/>
            <person name="Patti C."/>
            <person name="Phunkhang P."/>
            <person name="Pierre F."/>
            <person name="Priest M."/>
            <person name="Raghuraman S."/>
            <person name="Rege F."/>
            <person name="Reyes R."/>
            <person name="Rise C."/>
            <person name="Rogov P."/>
            <person name="Ross K."/>
            <person name="Ryan E."/>
            <person name="Settipalli S."/>
            <person name="Shea T."/>
            <person name="Sherpa N."/>
            <person name="Shi L."/>
            <person name="Shih D."/>
            <person name="Sparrow T."/>
            <person name="Spaulding J."/>
            <person name="Stalker J."/>
            <person name="Stange-Thomann N."/>
            <person name="Stavropoulos S."/>
            <person name="Stone C."/>
            <person name="Strader C."/>
            <person name="Tesfaye S."/>
            <person name="Thomson T."/>
            <person name="Thoulutsang Y."/>
            <person name="Thoulutsang D."/>
            <person name="Topham K."/>
            <person name="Topping I."/>
            <person name="Tsamla T."/>
            <person name="Vassiliev H."/>
            <person name="Vo A."/>
            <person name="Wangchuk T."/>
            <person name="Wangdi T."/>
            <person name="Weiand M."/>
            <person name="Wilkinson J."/>
            <person name="Wilson A."/>
            <person name="Yadav S."/>
            <person name="Young G."/>
            <person name="Yu Q."/>
            <person name="Zembek L."/>
            <person name="Zhong D."/>
            <person name="Zimmer A."/>
            <person name="Zwirko Z."/>
            <person name="Jaffe D.B."/>
            <person name="Alvarez P."/>
            <person name="Brockman W."/>
            <person name="Butler J."/>
            <person name="Chin C."/>
            <person name="Gnerre S."/>
            <person name="Grabherr M."/>
            <person name="Kleber M."/>
            <person name="Mauceli E."/>
            <person name="MacCallum I."/>
        </authorList>
    </citation>
    <scope>NUCLEOTIDE SEQUENCE [LARGE SCALE GENOMIC DNA]</scope>
    <source>
        <strain evidence="3">Rob3c / Tucson 14021-0248.25</strain>
    </source>
</reference>
<dbReference type="AlphaFoldDB" id="B4HQK6"/>
<dbReference type="EMBL" id="CH480816">
    <property type="protein sequence ID" value="EDW47741.1"/>
    <property type="molecule type" value="Genomic_DNA"/>
</dbReference>
<keyword evidence="3" id="KW-1185">Reference proteome</keyword>
<evidence type="ECO:0000313" key="2">
    <source>
        <dbReference type="EMBL" id="EDW47741.1"/>
    </source>
</evidence>
<dbReference type="Proteomes" id="UP000001292">
    <property type="component" value="Unassembled WGS sequence"/>
</dbReference>
<feature type="region of interest" description="Disordered" evidence="1">
    <location>
        <begin position="40"/>
        <end position="59"/>
    </location>
</feature>
<protein>
    <submittedName>
        <fullName evidence="2">GM20267</fullName>
    </submittedName>
</protein>